<feature type="domain" description="RES" evidence="1">
    <location>
        <begin position="30"/>
        <end position="170"/>
    </location>
</feature>
<keyword evidence="3" id="KW-1185">Reference proteome</keyword>
<protein>
    <submittedName>
        <fullName evidence="2">RES domain-containing protein</fullName>
    </submittedName>
</protein>
<dbReference type="SMART" id="SM00953">
    <property type="entry name" value="RES"/>
    <property type="match status" value="1"/>
</dbReference>
<dbReference type="EMBL" id="PVWJ01000091">
    <property type="protein sequence ID" value="PSB01731.1"/>
    <property type="molecule type" value="Genomic_DNA"/>
</dbReference>
<reference evidence="2 3" key="1">
    <citation type="submission" date="2018-02" db="EMBL/GenBank/DDBJ databases">
        <authorList>
            <person name="Cohen D.B."/>
            <person name="Kent A.D."/>
        </authorList>
    </citation>
    <scope>NUCLEOTIDE SEQUENCE [LARGE SCALE GENOMIC DNA]</scope>
    <source>
        <strain evidence="2 3">CCAP 1448/3</strain>
    </source>
</reference>
<dbReference type="Proteomes" id="UP000238762">
    <property type="component" value="Unassembled WGS sequence"/>
</dbReference>
<proteinExistence type="predicted"/>
<reference evidence="2 3" key="2">
    <citation type="submission" date="2018-03" db="EMBL/GenBank/DDBJ databases">
        <title>The ancient ancestry and fast evolution of plastids.</title>
        <authorList>
            <person name="Moore K.R."/>
            <person name="Magnabosco C."/>
            <person name="Momper L."/>
            <person name="Gold D.A."/>
            <person name="Bosak T."/>
            <person name="Fournier G.P."/>
        </authorList>
    </citation>
    <scope>NUCLEOTIDE SEQUENCE [LARGE SCALE GENOMIC DNA]</scope>
    <source>
        <strain evidence="2 3">CCAP 1448/3</strain>
    </source>
</reference>
<evidence type="ECO:0000313" key="3">
    <source>
        <dbReference type="Proteomes" id="UP000238762"/>
    </source>
</evidence>
<comment type="caution">
    <text evidence="2">The sequence shown here is derived from an EMBL/GenBank/DDBJ whole genome shotgun (WGS) entry which is preliminary data.</text>
</comment>
<dbReference type="Pfam" id="PF08808">
    <property type="entry name" value="RES"/>
    <property type="match status" value="1"/>
</dbReference>
<dbReference type="AlphaFoldDB" id="A0A2T1C0E3"/>
<accession>A0A2T1C0E3</accession>
<dbReference type="InterPro" id="IPR014914">
    <property type="entry name" value="RES_dom"/>
</dbReference>
<organism evidence="2 3">
    <name type="scientific">Merismopedia glauca CCAP 1448/3</name>
    <dbReference type="NCBI Taxonomy" id="1296344"/>
    <lineage>
        <taxon>Bacteria</taxon>
        <taxon>Bacillati</taxon>
        <taxon>Cyanobacteriota</taxon>
        <taxon>Cyanophyceae</taxon>
        <taxon>Synechococcales</taxon>
        <taxon>Merismopediaceae</taxon>
        <taxon>Merismopedia</taxon>
    </lineage>
</organism>
<name>A0A2T1C0E3_9CYAN</name>
<evidence type="ECO:0000259" key="1">
    <source>
        <dbReference type="SMART" id="SM00953"/>
    </source>
</evidence>
<dbReference type="OrthoDB" id="422383at2"/>
<gene>
    <name evidence="2" type="ORF">C7B64_16750</name>
</gene>
<sequence length="180" mass="20781">MALSSFIQPMSGYAVRHIPDTPGRNYDIYDFSDCGISNENRWNMAGEPSLYLAKEKDVALAEYARHFQVNRTPSLAAQTYRRQVYRFQFQLDRVVDLTSPDVWLELSLTNAPECFKDKPVARSVAQFLRRTTETQAILVPSMAFFDNLQQWCLVLFLEKLPDDSKTFLPTVEFDGYFQIG</sequence>
<evidence type="ECO:0000313" key="2">
    <source>
        <dbReference type="EMBL" id="PSB01731.1"/>
    </source>
</evidence>